<dbReference type="STRING" id="1549855.AY555_05060"/>
<gene>
    <name evidence="4" type="ORF">AY555_05060</name>
</gene>
<keyword evidence="5" id="KW-1185">Reference proteome</keyword>
<accession>A0A143DEE8</accession>
<reference evidence="4 5" key="1">
    <citation type="submission" date="2016-02" db="EMBL/GenBank/DDBJ databases">
        <title>Complete Genome of H5569, the type strain of the newly described species Haematospirillium jordaniae.</title>
        <authorList>
            <person name="Nicholson A.C."/>
            <person name="Humrighouse B.W."/>
            <person name="Loparov V."/>
            <person name="McQuiston J.R."/>
        </authorList>
    </citation>
    <scope>NUCLEOTIDE SEQUENCE [LARGE SCALE GENOMIC DNA]</scope>
    <source>
        <strain evidence="4 5">H5569</strain>
    </source>
</reference>
<evidence type="ECO:0000313" key="4">
    <source>
        <dbReference type="EMBL" id="AMW34653.1"/>
    </source>
</evidence>
<keyword evidence="2" id="KW-0964">Secreted</keyword>
<evidence type="ECO:0000313" key="5">
    <source>
        <dbReference type="Proteomes" id="UP000076066"/>
    </source>
</evidence>
<dbReference type="GO" id="GO:0005509">
    <property type="term" value="F:calcium ion binding"/>
    <property type="evidence" value="ECO:0007669"/>
    <property type="project" value="InterPro"/>
</dbReference>
<sequence>MLTFSLFINAIDPVFSQTAGEQMSVEREFQPTDMGISRAVIGTRGNDEIIGTGRRDRMIGEEGNDRLFGRDGDDFLIGAEGDDYLDGGDGADRLMGNGGADTFVFRELASDKYDMIVDFKSVEGDKIDVSVISEHMIRSGFPALRFSGQEPSPYSVWYRGGPGEQGVTLAVDVDGDASPDRVVWLRSTSSLSSQDLVLTGPQTKTPDSLVQEGTEHNDRLVAGFGPDHLDGRGGEDAIDYRDALLPVNVVLAGSQSAAVLVDGREKDTIVNIEHAFGGFGDDWLAGDEGSNILSGRGGSDILVGGQGADTLTGGLGADRFLYRDSVETHGDLIVDFNRSQGDVVDVSSIDANVYEPGRQEFVFSGQLPQANSIWYRIFIEGDGTVHVQGDVDGDPDVPEIDIAIEGVSSVNATDLGLLTAIRGNAVDFSAHIQPIAINLDQLAYQGVSSVVGALNAWNRIQGSDSVTGALVGGDKGNNIVGASGDDTLRGGRGNDSLHGEGGRDILDGGDGDDFLRGGIGADILTGGPGMDRFHYRTSAEVQGDVISDFNRDQGDWVDLYRIDANTHVDGWQLFTFSGEEPRPHALWSGPDPDGSGVRLYGDTDGNPETVEIDLQFLGIEVLDPSDVQLPVSRDGTLDFSDLIHYDLVNLHEHHPFLQVMGPRSVSSTLLGGSGANVLIGGTEDDSVIGDEGNDTLYGMEGDDHVNGGAGDDYLDGGEGDDLVTGGPGADKMTGGRGADRFVYSSAEEAQGDVITDFNMLEGDWIDLTRVDAGSSSDEPSWSGFVFAGTTPQAHALWSRFDRERFGTELLGDTDGNPETAEIAIYLKGTEFFGPEALQLPSLAGDTVDFSATTKHIYIHLDYYNGVNHVRGPLDVGAEIHGNADANTLSGGDRGDTLSGHDGDDTLIGGGGDDQLYGERGDDVLRGGDGRDVLDGGPGADALSGGAGADRFRYTLASYTVDDVILDFNRDEGDWLDLHQVDANIYEAGWQVMSFGGAKAVRHSLWFKPGEDGNSVTLCGDTDGNIRTHEVSLEIRGITSLQASDFDMPVLRAETPDLSGALQALRGVFIPSPHDTSKAGFRFGDSALSGETMPEQVPGSDEDGSLQAPLVISPGDGPYDTPQASISGYTASQFSKFLLRVLDDEGRFSGLQGRDAGNKTPPPETLDFSMTSHHRHIDIATYRGFNNVVGPADSGAEIRGDSGPNVLTGGDGPDQIYGEAGDDILVGGSGDDTLHGGSGNDILTGEAGNDTLYGDDGNDILTGGTGADIMHGGRGHDTLTGDAGNDTLEGGDGNDTLSGGAGADILRGGLGRDTLSGGWGADRFHYRSVDETVGDVIADFSPSQGDWIDLHGIDSGDNPDVWQGLVFHGANVRPHSLWYQVDGNGKGVHLYGDTDGNVDTREINIAVKGVAVLEARSVPLPVFTMDTVDFSSSRSYTAIDLADYRGISNLVGSRIVGMELHGTGADNSLTGGDGDDHLHGGGGNDVLAGGDGKDVLTGGSGADSFVYWSAVATVGDVITDFSQDEGDTLDFSLIDANTSAAGVQDLVFSDTVPRAHAVWYVPNAAGSDIVLCGDTDGHVETTEIAFLLKGVSSLAASDFLF</sequence>
<dbReference type="Gene3D" id="2.150.10.10">
    <property type="entry name" value="Serralysin-like metalloprotease, C-terminal"/>
    <property type="match status" value="8"/>
</dbReference>
<dbReference type="SUPFAM" id="SSF51120">
    <property type="entry name" value="beta-Roll"/>
    <property type="match status" value="7"/>
</dbReference>
<dbReference type="InterPro" id="IPR050557">
    <property type="entry name" value="RTX_toxin/Mannuronan_C5-epim"/>
</dbReference>
<feature type="region of interest" description="Disordered" evidence="3">
    <location>
        <begin position="886"/>
        <end position="921"/>
    </location>
</feature>
<organism evidence="4 5">
    <name type="scientific">Haematospirillum jordaniae</name>
    <dbReference type="NCBI Taxonomy" id="1549855"/>
    <lineage>
        <taxon>Bacteria</taxon>
        <taxon>Pseudomonadati</taxon>
        <taxon>Pseudomonadota</taxon>
        <taxon>Alphaproteobacteria</taxon>
        <taxon>Rhodospirillales</taxon>
        <taxon>Novispirillaceae</taxon>
        <taxon>Haematospirillum</taxon>
    </lineage>
</organism>
<dbReference type="KEGG" id="hjo:AY555_05060"/>
<feature type="region of interest" description="Disordered" evidence="3">
    <location>
        <begin position="481"/>
        <end position="509"/>
    </location>
</feature>
<comment type="subcellular location">
    <subcellularLocation>
        <location evidence="1">Secreted</location>
    </subcellularLocation>
</comment>
<dbReference type="PRINTS" id="PR00313">
    <property type="entry name" value="CABNDNGRPT"/>
</dbReference>
<dbReference type="Pfam" id="PF00353">
    <property type="entry name" value="HemolysinCabind"/>
    <property type="match status" value="12"/>
</dbReference>
<feature type="compositionally biased region" description="Basic and acidic residues" evidence="3">
    <location>
        <begin position="892"/>
        <end position="903"/>
    </location>
</feature>
<evidence type="ECO:0000256" key="1">
    <source>
        <dbReference type="ARBA" id="ARBA00004613"/>
    </source>
</evidence>
<dbReference type="PANTHER" id="PTHR38340:SF1">
    <property type="entry name" value="S-LAYER PROTEIN"/>
    <property type="match status" value="1"/>
</dbReference>
<dbReference type="EMBL" id="CP014525">
    <property type="protein sequence ID" value="AMW34653.1"/>
    <property type="molecule type" value="Genomic_DNA"/>
</dbReference>
<proteinExistence type="predicted"/>
<evidence type="ECO:0000256" key="2">
    <source>
        <dbReference type="ARBA" id="ARBA00022525"/>
    </source>
</evidence>
<dbReference type="InterPro" id="IPR011049">
    <property type="entry name" value="Serralysin-like_metalloprot_C"/>
</dbReference>
<dbReference type="PANTHER" id="PTHR38340">
    <property type="entry name" value="S-LAYER PROTEIN"/>
    <property type="match status" value="1"/>
</dbReference>
<dbReference type="InterPro" id="IPR018511">
    <property type="entry name" value="Hemolysin-typ_Ca-bd_CS"/>
</dbReference>
<dbReference type="InterPro" id="IPR001343">
    <property type="entry name" value="Hemolysn_Ca-bd"/>
</dbReference>
<dbReference type="PROSITE" id="PS00330">
    <property type="entry name" value="HEMOLYSIN_CALCIUM"/>
    <property type="match status" value="13"/>
</dbReference>
<dbReference type="Proteomes" id="UP000076066">
    <property type="component" value="Chromosome"/>
</dbReference>
<evidence type="ECO:0000256" key="3">
    <source>
        <dbReference type="SAM" id="MobiDB-lite"/>
    </source>
</evidence>
<dbReference type="GO" id="GO:0005576">
    <property type="term" value="C:extracellular region"/>
    <property type="evidence" value="ECO:0007669"/>
    <property type="project" value="UniProtKB-SubCell"/>
</dbReference>
<feature type="compositionally biased region" description="Basic and acidic residues" evidence="3">
    <location>
        <begin position="495"/>
        <end position="506"/>
    </location>
</feature>
<name>A0A143DEE8_9PROT</name>
<protein>
    <submittedName>
        <fullName evidence="4">Uncharacterized protein</fullName>
    </submittedName>
</protein>